<dbReference type="InterPro" id="IPR020287">
    <property type="entry name" value="Tail_sheath_C"/>
</dbReference>
<keyword evidence="5" id="KW-1185">Reference proteome</keyword>
<evidence type="ECO:0000313" key="5">
    <source>
        <dbReference type="Proteomes" id="UP000494255"/>
    </source>
</evidence>
<dbReference type="RefSeq" id="WP_175054347.1">
    <property type="nucleotide sequence ID" value="NZ_CADIKC010000015.1"/>
</dbReference>
<dbReference type="InterPro" id="IPR035089">
    <property type="entry name" value="Phage_sheath_subtilisin"/>
</dbReference>
<dbReference type="EMBL" id="CADIKC010000015">
    <property type="protein sequence ID" value="CAB3742531.1"/>
    <property type="molecule type" value="Genomic_DNA"/>
</dbReference>
<dbReference type="AlphaFoldDB" id="A0A6J5CPL6"/>
<organism evidence="4 5">
    <name type="scientific">Paraburkholderia sediminicola</name>
    <dbReference type="NCBI Taxonomy" id="458836"/>
    <lineage>
        <taxon>Bacteria</taxon>
        <taxon>Pseudomonadati</taxon>
        <taxon>Pseudomonadota</taxon>
        <taxon>Betaproteobacteria</taxon>
        <taxon>Burkholderiales</taxon>
        <taxon>Burkholderiaceae</taxon>
        <taxon>Paraburkholderia</taxon>
    </lineage>
</organism>
<reference evidence="4 5" key="1">
    <citation type="submission" date="2020-04" db="EMBL/GenBank/DDBJ databases">
        <authorList>
            <person name="De Canck E."/>
        </authorList>
    </citation>
    <scope>NUCLEOTIDE SEQUENCE [LARGE SCALE GENOMIC DNA]</scope>
    <source>
        <strain evidence="4 5">LMG 24238</strain>
    </source>
</reference>
<comment type="similarity">
    <text evidence="1">Belongs to the myoviridae tail sheath protein family.</text>
</comment>
<gene>
    <name evidence="4" type="ORF">LMG24238_06897</name>
</gene>
<accession>A0A6J5CPL6</accession>
<dbReference type="Proteomes" id="UP000494255">
    <property type="component" value="Unassembled WGS sequence"/>
</dbReference>
<evidence type="ECO:0008006" key="6">
    <source>
        <dbReference type="Google" id="ProtNLM"/>
    </source>
</evidence>
<evidence type="ECO:0000259" key="2">
    <source>
        <dbReference type="Pfam" id="PF04984"/>
    </source>
</evidence>
<dbReference type="InterPro" id="IPR007067">
    <property type="entry name" value="Tail_sheath"/>
</dbReference>
<dbReference type="Pfam" id="PF17482">
    <property type="entry name" value="Phage_sheath_1C"/>
    <property type="match status" value="1"/>
</dbReference>
<evidence type="ECO:0000313" key="4">
    <source>
        <dbReference type="EMBL" id="CAB3742531.1"/>
    </source>
</evidence>
<dbReference type="GeneID" id="97045464"/>
<name>A0A6J5CPL6_9BURK</name>
<sequence length="501" mass="52854">MGDISFPNIPQNIRVPLFYADIDPSNANTGQQSLRALIIGQMLTGSPGVPSQAVICQGVDATKALAGQGSMLALMTAAYRKRDSFGEVWLLPLLDDGSSTAAAGSLNFTSVPTATGVLSLYIGGQIVSLVVTPTMTLPQLATALAAQIGTLPDLPVTAAVDVTTTSKVDLTAKNKGLAGNDIDLQLNYGGTLAGEATPAGLAVTIVAMSGGATNPSQLPTALANLGDQQFDFIAFPYTDSTSLSAIQSFLSTQTGRWSWSEQLYGGMYAAYRGTLGTLTTFGVTRNDEHASIMGFNGSPTPAWVIAADIAAAVAVSARADPAQPLQTVTLATMQPPPRQMRFALTDRNTLLYDGISTFDVADDGTVSIENLITTYQKNSFGNADNSYLEVETMNTLAFVLRDLKSLVTTKYARKKLAADGTRVVPGTNVVTPSMIKSDLIARYGTLEENGYVQGSAVFAQGLIVQQNSQNPNRVDVLYPAILIDQLRIFALLMQFSNIVPA</sequence>
<evidence type="ECO:0000259" key="3">
    <source>
        <dbReference type="Pfam" id="PF17482"/>
    </source>
</evidence>
<feature type="domain" description="Tail sheath protein subtilisin-like" evidence="2">
    <location>
        <begin position="212"/>
        <end position="374"/>
    </location>
</feature>
<protein>
    <recommendedName>
        <fullName evidence="6">Phage tail sheath gpL-like</fullName>
    </recommendedName>
</protein>
<feature type="domain" description="Tail sheath protein C-terminal" evidence="3">
    <location>
        <begin position="383"/>
        <end position="495"/>
    </location>
</feature>
<dbReference type="PIRSF" id="PIRSF007349">
    <property type="entry name" value="Tsp_L"/>
    <property type="match status" value="1"/>
</dbReference>
<proteinExistence type="inferred from homology"/>
<evidence type="ECO:0000256" key="1">
    <source>
        <dbReference type="ARBA" id="ARBA00008005"/>
    </source>
</evidence>
<dbReference type="Pfam" id="PF04984">
    <property type="entry name" value="Phage_sheath_1"/>
    <property type="match status" value="1"/>
</dbReference>